<dbReference type="GO" id="GO:0006508">
    <property type="term" value="P:proteolysis"/>
    <property type="evidence" value="ECO:0007669"/>
    <property type="project" value="InterPro"/>
</dbReference>
<gene>
    <name evidence="2" type="ORF">BLA55_02175</name>
</gene>
<evidence type="ECO:0000313" key="2">
    <source>
        <dbReference type="EMBL" id="APJ38456.1"/>
    </source>
</evidence>
<feature type="domain" description="Peptidase C39" evidence="1">
    <location>
        <begin position="4"/>
        <end position="131"/>
    </location>
</feature>
<dbReference type="Gene3D" id="3.90.70.10">
    <property type="entry name" value="Cysteine proteinases"/>
    <property type="match status" value="1"/>
</dbReference>
<dbReference type="AlphaFoldDB" id="A0A1L4FS73"/>
<sequence>MMKQNDKRDCTLFVLNWFCKKIKKYEIDFLSYKSEIEYSKNGIPINSLAKYAREKEGVEIETYKCDINQMENIDKNEFPFACLIENDNLQHMVVLKKYTPQKVEIWDPAQGNVKLTTEKFKSVFLNYIFIFRFKTEVKNKEFYLKIVFKLAFPLHLLC</sequence>
<dbReference type="Pfam" id="PF03412">
    <property type="entry name" value="Peptidase_C39"/>
    <property type="match status" value="1"/>
</dbReference>
<dbReference type="InterPro" id="IPR005074">
    <property type="entry name" value="Peptidase_C39"/>
</dbReference>
<accession>A0A1L4FS73</accession>
<dbReference type="STRING" id="48003.BLA55_02175"/>
<name>A0A1L4FS73_9BACT</name>
<proteinExistence type="predicted"/>
<protein>
    <recommendedName>
        <fullName evidence="1">Peptidase C39 domain-containing protein</fullName>
    </recommendedName>
</protein>
<dbReference type="GO" id="GO:0016020">
    <property type="term" value="C:membrane"/>
    <property type="evidence" value="ECO:0007669"/>
    <property type="project" value="InterPro"/>
</dbReference>
<dbReference type="EMBL" id="CP017813">
    <property type="protein sequence ID" value="APJ38456.1"/>
    <property type="molecule type" value="Genomic_DNA"/>
</dbReference>
<evidence type="ECO:0000259" key="1">
    <source>
        <dbReference type="PROSITE" id="PS50990"/>
    </source>
</evidence>
<reference evidence="3" key="1">
    <citation type="submission" date="2016-10" db="EMBL/GenBank/DDBJ databases">
        <authorList>
            <person name="Beylefeld A."/>
            <person name="Abolnik C."/>
        </authorList>
    </citation>
    <scope>NUCLEOTIDE SEQUENCE [LARGE SCALE GENOMIC DNA]</scope>
    <source>
        <strain evidence="3">B359_6</strain>
    </source>
</reference>
<dbReference type="Proteomes" id="UP000184322">
    <property type="component" value="Chromosome"/>
</dbReference>
<dbReference type="GO" id="GO:0005524">
    <property type="term" value="F:ATP binding"/>
    <property type="evidence" value="ECO:0007669"/>
    <property type="project" value="InterPro"/>
</dbReference>
<dbReference type="RefSeq" id="WP_073372460.1">
    <property type="nucleotide sequence ID" value="NZ_CP017813.1"/>
</dbReference>
<evidence type="ECO:0000313" key="3">
    <source>
        <dbReference type="Proteomes" id="UP000184322"/>
    </source>
</evidence>
<organism evidence="2 3">
    <name type="scientific">Mycoplasmopsis pullorum</name>
    <dbReference type="NCBI Taxonomy" id="48003"/>
    <lineage>
        <taxon>Bacteria</taxon>
        <taxon>Bacillati</taxon>
        <taxon>Mycoplasmatota</taxon>
        <taxon>Mycoplasmoidales</taxon>
        <taxon>Metamycoplasmataceae</taxon>
        <taxon>Mycoplasmopsis</taxon>
    </lineage>
</organism>
<dbReference type="PROSITE" id="PS50990">
    <property type="entry name" value="PEPTIDASE_C39"/>
    <property type="match status" value="1"/>
</dbReference>
<keyword evidence="3" id="KW-1185">Reference proteome</keyword>
<dbReference type="GO" id="GO:0008233">
    <property type="term" value="F:peptidase activity"/>
    <property type="evidence" value="ECO:0007669"/>
    <property type="project" value="InterPro"/>
</dbReference>
<dbReference type="KEGG" id="mpul:BLA55_02175"/>